<sequence>MRSTMSRYQCFLCQLQTLENDLNFCVCCRAAVCAKCTQACYPNRKCVGLCVRCTPPDYGFACGRCRRHISYGDIEFFCDMCAVPICFTCVASGTSFECGQLKCSLCCECPMSQAPRNLVIRREVDDAMLRQLPIPLVSSATPLAVPPPQARVAAAAVAATKCTKYRKLFGREKLGEGAQGVVYKCHTEENEVVVVKEMVFNDTDVTAFEAQARQVERMRQLNHPHLIRYLDVSVQKDPLRICVVMPFYSEGDLKKFIERQRKPVTEIKLCSIVLQIAGALNYLHQQEPPLVHRDIKPENILLLNHEEQVLLMDLDLCRTVNVTSSVIKRRELSPTYEYRAPELEKSHGDTKADVFSLGVVMFVLATLPDFPCVRTDSGEMLVFSASKWSPSSLKRAIQREIRRVQRYTYSEEFIRLVVAMLVHQPAARPTSMAVIHRLQKIMEQRLMEGKE</sequence>
<dbReference type="RefSeq" id="XP_003722332.1">
    <property type="nucleotide sequence ID" value="XM_003722284.1"/>
</dbReference>
<dbReference type="HOGENOM" id="CLU_607586_0_0_1"/>
<dbReference type="KEGG" id="lma:LMJF_29_2490"/>
<evidence type="ECO:0000313" key="7">
    <source>
        <dbReference type="Proteomes" id="UP000000542"/>
    </source>
</evidence>
<dbReference type="eggNOG" id="KOG0192">
    <property type="taxonomic scope" value="Eukaryota"/>
</dbReference>
<dbReference type="InterPro" id="IPR011009">
    <property type="entry name" value="Kinase-like_dom_sf"/>
</dbReference>
<dbReference type="InterPro" id="IPR050660">
    <property type="entry name" value="NEK_Ser/Thr_kinase"/>
</dbReference>
<dbReference type="GeneID" id="12981110"/>
<dbReference type="Proteomes" id="UP000000542">
    <property type="component" value="Chromosome 29"/>
</dbReference>
<dbReference type="VEuPathDB" id="TriTrypDB:LMJLV39_290033000"/>
<gene>
    <name evidence="6" type="ORF">LMJF_29_2490</name>
</gene>
<dbReference type="PROSITE" id="PS00108">
    <property type="entry name" value="PROTEIN_KINASE_ST"/>
    <property type="match status" value="1"/>
</dbReference>
<keyword evidence="1 6" id="KW-0808">Transferase</keyword>
<dbReference type="PANTHER" id="PTHR43671">
    <property type="entry name" value="SERINE/THREONINE-PROTEIN KINASE NEK"/>
    <property type="match status" value="1"/>
</dbReference>
<name>E9AEB1_LEIMA</name>
<dbReference type="PANTHER" id="PTHR43671:SF103">
    <property type="entry name" value="KINASE, PUTATIVE-RELATED"/>
    <property type="match status" value="1"/>
</dbReference>
<dbReference type="PROSITE" id="PS50011">
    <property type="entry name" value="PROTEIN_KINASE_DOM"/>
    <property type="match status" value="1"/>
</dbReference>
<reference evidence="6 7" key="1">
    <citation type="journal article" date="2005" name="Science">
        <title>The genome of the kinetoplastid parasite, Leishmania major.</title>
        <authorList>
            <person name="Ivens A.C."/>
            <person name="Peacock C.S."/>
            <person name="Worthey E.A."/>
            <person name="Murphy L."/>
            <person name="Aggarwal G."/>
            <person name="Berriman M."/>
            <person name="Sisk E."/>
            <person name="Rajandream M.A."/>
            <person name="Adlem E."/>
            <person name="Aert R."/>
            <person name="Anupama A."/>
            <person name="Apostolou Z."/>
            <person name="Attipoe P."/>
            <person name="Bason N."/>
            <person name="Bauser C."/>
            <person name="Beck A."/>
            <person name="Beverley S.M."/>
            <person name="Bianchettin G."/>
            <person name="Borzym K."/>
            <person name="Bothe G."/>
            <person name="Bruschi C.V."/>
            <person name="Collins M."/>
            <person name="Cadag E."/>
            <person name="Ciarloni L."/>
            <person name="Clayton C."/>
            <person name="Coulson R.M."/>
            <person name="Cronin A."/>
            <person name="Cruz A.K."/>
            <person name="Davies R.M."/>
            <person name="De Gaudenzi J."/>
            <person name="Dobson D.E."/>
            <person name="Duesterhoeft A."/>
            <person name="Fazelina G."/>
            <person name="Fosker N."/>
            <person name="Frasch A.C."/>
            <person name="Fraser A."/>
            <person name="Fuchs M."/>
            <person name="Gabel C."/>
            <person name="Goble A."/>
            <person name="Goffeau A."/>
            <person name="Harris D."/>
            <person name="Hertz-Fowler C."/>
            <person name="Hilbert H."/>
            <person name="Horn D."/>
            <person name="Huang Y."/>
            <person name="Klages S."/>
            <person name="Knights A."/>
            <person name="Kube M."/>
            <person name="Larke N."/>
            <person name="Litvin L."/>
            <person name="Lord A."/>
            <person name="Louie T."/>
            <person name="Marra M."/>
            <person name="Masuy D."/>
            <person name="Matthews K."/>
            <person name="Michaeli S."/>
            <person name="Mottram J.C."/>
            <person name="Muller-Auer S."/>
            <person name="Munden H."/>
            <person name="Nelson S."/>
            <person name="Norbertczak H."/>
            <person name="Oliver K."/>
            <person name="O'neil S."/>
            <person name="Pentony M."/>
            <person name="Pohl T.M."/>
            <person name="Price C."/>
            <person name="Purnelle B."/>
            <person name="Quail M.A."/>
            <person name="Rabbinowitsch E."/>
            <person name="Reinhardt R."/>
            <person name="Rieger M."/>
            <person name="Rinta J."/>
            <person name="Robben J."/>
            <person name="Robertson L."/>
            <person name="Ruiz J.C."/>
            <person name="Rutter S."/>
            <person name="Saunders D."/>
            <person name="Schafer M."/>
            <person name="Schein J."/>
            <person name="Schwartz D.C."/>
            <person name="Seeger K."/>
            <person name="Seyler A."/>
            <person name="Sharp S."/>
            <person name="Shin H."/>
            <person name="Sivam D."/>
            <person name="Squares R."/>
            <person name="Squares S."/>
            <person name="Tosato V."/>
            <person name="Vogt C."/>
            <person name="Volckaert G."/>
            <person name="Wambutt R."/>
            <person name="Warren T."/>
            <person name="Wedler H."/>
            <person name="Woodward J."/>
            <person name="Zhou S."/>
            <person name="Zimmermann W."/>
            <person name="Smith D.F."/>
            <person name="Blackwell J.M."/>
            <person name="Stuart K.D."/>
            <person name="Barrell B."/>
            <person name="Myler P.J."/>
        </authorList>
    </citation>
    <scope>NUCLEOTIDE SEQUENCE [LARGE SCALE GENOMIC DNA]</scope>
    <source>
        <strain evidence="7">MHOM/IL/81/Friedlin</strain>
    </source>
</reference>
<evidence type="ECO:0000256" key="2">
    <source>
        <dbReference type="ARBA" id="ARBA00022741"/>
    </source>
</evidence>
<evidence type="ECO:0000259" key="5">
    <source>
        <dbReference type="PROSITE" id="PS50011"/>
    </source>
</evidence>
<dbReference type="VEuPathDB" id="TriTrypDB:LMJFC_290034900"/>
<feature type="domain" description="Protein kinase" evidence="5">
    <location>
        <begin position="168"/>
        <end position="442"/>
    </location>
</feature>
<dbReference type="InParanoid" id="E9AEB1"/>
<dbReference type="Pfam" id="PF00069">
    <property type="entry name" value="Pkinase"/>
    <property type="match status" value="1"/>
</dbReference>
<dbReference type="OMA" id="LDLCHAC"/>
<evidence type="ECO:0000256" key="4">
    <source>
        <dbReference type="ARBA" id="ARBA00022840"/>
    </source>
</evidence>
<keyword evidence="3" id="KW-0418">Kinase</keyword>
<accession>E9AEB1</accession>
<keyword evidence="7" id="KW-1185">Reference proteome</keyword>
<keyword evidence="4" id="KW-0067">ATP-binding</keyword>
<organism evidence="6 7">
    <name type="scientific">Leishmania major</name>
    <dbReference type="NCBI Taxonomy" id="5664"/>
    <lineage>
        <taxon>Eukaryota</taxon>
        <taxon>Discoba</taxon>
        <taxon>Euglenozoa</taxon>
        <taxon>Kinetoplastea</taxon>
        <taxon>Metakinetoplastina</taxon>
        <taxon>Trypanosomatida</taxon>
        <taxon>Trypanosomatidae</taxon>
        <taxon>Leishmaniinae</taxon>
        <taxon>Leishmania</taxon>
    </lineage>
</organism>
<protein>
    <recommendedName>
        <fullName evidence="5">Protein kinase domain-containing protein</fullName>
    </recommendedName>
</protein>
<dbReference type="GO" id="GO:0005524">
    <property type="term" value="F:ATP binding"/>
    <property type="evidence" value="ECO:0007669"/>
    <property type="project" value="UniProtKB-KW"/>
</dbReference>
<evidence type="ECO:0000256" key="3">
    <source>
        <dbReference type="ARBA" id="ARBA00022777"/>
    </source>
</evidence>
<dbReference type="SUPFAM" id="SSF56112">
    <property type="entry name" value="Protein kinase-like (PK-like)"/>
    <property type="match status" value="1"/>
</dbReference>
<dbReference type="InterPro" id="IPR000719">
    <property type="entry name" value="Prot_kinase_dom"/>
</dbReference>
<dbReference type="CDD" id="cd00180">
    <property type="entry name" value="PKc"/>
    <property type="match status" value="1"/>
</dbReference>
<dbReference type="Gene3D" id="1.10.510.10">
    <property type="entry name" value="Transferase(Phosphotransferase) domain 1"/>
    <property type="match status" value="1"/>
</dbReference>
<dbReference type="InterPro" id="IPR008271">
    <property type="entry name" value="Ser/Thr_kinase_AS"/>
</dbReference>
<dbReference type="EMBL" id="FR796425">
    <property type="protein sequence ID" value="CBZ12590.1"/>
    <property type="molecule type" value="Genomic_DNA"/>
</dbReference>
<dbReference type="SMART" id="SM00220">
    <property type="entry name" value="S_TKc"/>
    <property type="match status" value="1"/>
</dbReference>
<dbReference type="GO" id="GO:0004674">
    <property type="term" value="F:protein serine/threonine kinase activity"/>
    <property type="evidence" value="ECO:0000318"/>
    <property type="project" value="GO_Central"/>
</dbReference>
<evidence type="ECO:0000313" key="6">
    <source>
        <dbReference type="EMBL" id="CBZ12590.1"/>
    </source>
</evidence>
<keyword evidence="2" id="KW-0547">Nucleotide-binding</keyword>
<proteinExistence type="predicted"/>
<dbReference type="VEuPathDB" id="TriTrypDB:LmjF.29.2490"/>
<reference evidence="6 7" key="2">
    <citation type="journal article" date="2011" name="Genome Res.">
        <title>Chromosome and gene copy number variation allow major structural change between species and strains of Leishmania.</title>
        <authorList>
            <person name="Rogers M.B."/>
            <person name="Hilley J.D."/>
            <person name="Dickens N.J."/>
            <person name="Wilkes J."/>
            <person name="Bates P.A."/>
            <person name="Depledge D.P."/>
            <person name="Harris D."/>
            <person name="Her Y."/>
            <person name="Herzyk P."/>
            <person name="Imamura H."/>
            <person name="Otto T.D."/>
            <person name="Sanders M."/>
            <person name="Seeger K."/>
            <person name="Dujardin J.C."/>
            <person name="Berriman M."/>
            <person name="Smith D.F."/>
            <person name="Hertz-Fowler C."/>
            <person name="Mottram J.C."/>
        </authorList>
    </citation>
    <scope>NUCLEOTIDE SEQUENCE [LARGE SCALE GENOMIC DNA]</scope>
    <source>
        <strain evidence="7">MHOM/IL/81/Friedlin</strain>
    </source>
</reference>
<dbReference type="VEuPathDB" id="TriTrypDB:LMJSD75_290033400"/>
<dbReference type="STRING" id="5664.E9AEB1"/>
<evidence type="ECO:0000256" key="1">
    <source>
        <dbReference type="ARBA" id="ARBA00022679"/>
    </source>
</evidence>
<dbReference type="AlphaFoldDB" id="E9AEB1"/>